<gene>
    <name evidence="1" type="ORF">C5O19_22580</name>
</gene>
<organism evidence="1 2">
    <name type="scientific">Siphonobacter curvatus</name>
    <dbReference type="NCBI Taxonomy" id="2094562"/>
    <lineage>
        <taxon>Bacteria</taxon>
        <taxon>Pseudomonadati</taxon>
        <taxon>Bacteroidota</taxon>
        <taxon>Cytophagia</taxon>
        <taxon>Cytophagales</taxon>
        <taxon>Cytophagaceae</taxon>
        <taxon>Siphonobacter</taxon>
    </lineage>
</organism>
<accession>A0A2S7IGK2</accession>
<comment type="caution">
    <text evidence="1">The sequence shown here is derived from an EMBL/GenBank/DDBJ whole genome shotgun (WGS) entry which is preliminary data.</text>
</comment>
<dbReference type="Proteomes" id="UP000239590">
    <property type="component" value="Unassembled WGS sequence"/>
</dbReference>
<proteinExistence type="predicted"/>
<evidence type="ECO:0000313" key="2">
    <source>
        <dbReference type="Proteomes" id="UP000239590"/>
    </source>
</evidence>
<keyword evidence="2" id="KW-1185">Reference proteome</keyword>
<protein>
    <submittedName>
        <fullName evidence="1">Uncharacterized protein</fullName>
    </submittedName>
</protein>
<evidence type="ECO:0000313" key="1">
    <source>
        <dbReference type="EMBL" id="PQA54535.1"/>
    </source>
</evidence>
<dbReference type="AlphaFoldDB" id="A0A2S7IGK2"/>
<dbReference type="EMBL" id="PTRA01000006">
    <property type="protein sequence ID" value="PQA54535.1"/>
    <property type="molecule type" value="Genomic_DNA"/>
</dbReference>
<reference evidence="2" key="1">
    <citation type="submission" date="2018-02" db="EMBL/GenBank/DDBJ databases">
        <title>Genome sequencing of Solimonas sp. HR-BB.</title>
        <authorList>
            <person name="Lee Y."/>
            <person name="Jeon C.O."/>
        </authorList>
    </citation>
    <scope>NUCLEOTIDE SEQUENCE [LARGE SCALE GENOMIC DNA]</scope>
    <source>
        <strain evidence="2">HR-U</strain>
    </source>
</reference>
<sequence>MTEGHATSIALIMKALKQNGSPVAEFDVDDERTYFKATFAMMLTESEQNMARWLAEENQK</sequence>
<name>A0A2S7IGK2_9BACT</name>